<dbReference type="AlphaFoldDB" id="A0AAV1XLR1"/>
<accession>A0AAV1XLR1</accession>
<comment type="caution">
    <text evidence="2">The sequence shown here is derived from an EMBL/GenBank/DDBJ whole genome shotgun (WGS) entry which is preliminary data.</text>
</comment>
<name>A0AAV1XLR1_LUPLU</name>
<evidence type="ECO:0008006" key="4">
    <source>
        <dbReference type="Google" id="ProtNLM"/>
    </source>
</evidence>
<proteinExistence type="predicted"/>
<protein>
    <recommendedName>
        <fullName evidence="4">Ferric oxidoreductase domain-containing protein</fullName>
    </recommendedName>
</protein>
<dbReference type="GO" id="GO:0005886">
    <property type="term" value="C:plasma membrane"/>
    <property type="evidence" value="ECO:0007669"/>
    <property type="project" value="TreeGrafter"/>
</dbReference>
<keyword evidence="1" id="KW-1133">Transmembrane helix</keyword>
<feature type="transmembrane region" description="Helical" evidence="1">
    <location>
        <begin position="47"/>
        <end position="66"/>
    </location>
</feature>
<feature type="transmembrane region" description="Helical" evidence="1">
    <location>
        <begin position="87"/>
        <end position="109"/>
    </location>
</feature>
<dbReference type="PANTHER" id="PTHR12741:SF7">
    <property type="entry name" value="CALLOSE SYNTHASE 12"/>
    <property type="match status" value="1"/>
</dbReference>
<dbReference type="Proteomes" id="UP001497480">
    <property type="component" value="Unassembled WGS sequence"/>
</dbReference>
<sequence length="133" mass="15502">MDNFTSLVAFIPTGWGMILIAQVFRAILQHPIFWHGVVSLARMYDILFGIIVMAHVALLSWLPGFQDMQTRILFNKALSRGLRISRFSLNNLFVPTFIFWLLFYFFLLIDHCSKVDHSPFHLKSITHIVYLSK</sequence>
<gene>
    <name evidence="2" type="ORF">LLUT_LOCUS23685</name>
</gene>
<dbReference type="PANTHER" id="PTHR12741">
    <property type="entry name" value="LYST-INTERACTING PROTEIN LIP5 DOPAMINE RESPONSIVE PROTEIN DRG-1"/>
    <property type="match status" value="1"/>
</dbReference>
<dbReference type="EMBL" id="CAXHTB010000016">
    <property type="protein sequence ID" value="CAL0322625.1"/>
    <property type="molecule type" value="Genomic_DNA"/>
</dbReference>
<evidence type="ECO:0000313" key="3">
    <source>
        <dbReference type="Proteomes" id="UP001497480"/>
    </source>
</evidence>
<dbReference type="GO" id="GO:0046527">
    <property type="term" value="F:glucosyltransferase activity"/>
    <property type="evidence" value="ECO:0007669"/>
    <property type="project" value="TreeGrafter"/>
</dbReference>
<organism evidence="2 3">
    <name type="scientific">Lupinus luteus</name>
    <name type="common">European yellow lupine</name>
    <dbReference type="NCBI Taxonomy" id="3873"/>
    <lineage>
        <taxon>Eukaryota</taxon>
        <taxon>Viridiplantae</taxon>
        <taxon>Streptophyta</taxon>
        <taxon>Embryophyta</taxon>
        <taxon>Tracheophyta</taxon>
        <taxon>Spermatophyta</taxon>
        <taxon>Magnoliopsida</taxon>
        <taxon>eudicotyledons</taxon>
        <taxon>Gunneridae</taxon>
        <taxon>Pentapetalae</taxon>
        <taxon>rosids</taxon>
        <taxon>fabids</taxon>
        <taxon>Fabales</taxon>
        <taxon>Fabaceae</taxon>
        <taxon>Papilionoideae</taxon>
        <taxon>50 kb inversion clade</taxon>
        <taxon>genistoids sensu lato</taxon>
        <taxon>core genistoids</taxon>
        <taxon>Genisteae</taxon>
        <taxon>Lupinus</taxon>
    </lineage>
</organism>
<keyword evidence="1" id="KW-0472">Membrane</keyword>
<feature type="transmembrane region" description="Helical" evidence="1">
    <location>
        <begin position="7"/>
        <end position="27"/>
    </location>
</feature>
<evidence type="ECO:0000313" key="2">
    <source>
        <dbReference type="EMBL" id="CAL0322625.1"/>
    </source>
</evidence>
<keyword evidence="1" id="KW-0812">Transmembrane</keyword>
<evidence type="ECO:0000256" key="1">
    <source>
        <dbReference type="SAM" id="Phobius"/>
    </source>
</evidence>
<keyword evidence="3" id="KW-1185">Reference proteome</keyword>
<reference evidence="2 3" key="1">
    <citation type="submission" date="2024-03" db="EMBL/GenBank/DDBJ databases">
        <authorList>
            <person name="Martinez-Hernandez J."/>
        </authorList>
    </citation>
    <scope>NUCLEOTIDE SEQUENCE [LARGE SCALE GENOMIC DNA]</scope>
</reference>